<evidence type="ECO:0000313" key="3">
    <source>
        <dbReference type="EnsemblPlants" id="AUR62021259-RA:cds"/>
    </source>
</evidence>
<dbReference type="AlphaFoldDB" id="A0A803M0K8"/>
<evidence type="ECO:0000256" key="1">
    <source>
        <dbReference type="SAM" id="MobiDB-lite"/>
    </source>
</evidence>
<dbReference type="Gene3D" id="3.90.1320.10">
    <property type="entry name" value="Outer-capsid protein sigma 3, large lobe"/>
    <property type="match status" value="1"/>
</dbReference>
<dbReference type="PROSITE" id="PS52045">
    <property type="entry name" value="NEPROSIN_PEP_CD"/>
    <property type="match status" value="1"/>
</dbReference>
<dbReference type="InterPro" id="IPR004314">
    <property type="entry name" value="Neprosin"/>
</dbReference>
<dbReference type="Gramene" id="AUR62021259-RA">
    <property type="protein sequence ID" value="AUR62021259-RA:cds"/>
    <property type="gene ID" value="AUR62021259"/>
</dbReference>
<protein>
    <recommendedName>
        <fullName evidence="2">Neprosin PEP catalytic domain-containing protein</fullName>
    </recommendedName>
</protein>
<dbReference type="Proteomes" id="UP000596660">
    <property type="component" value="Unplaced"/>
</dbReference>
<keyword evidence="4" id="KW-1185">Reference proteome</keyword>
<reference evidence="3" key="2">
    <citation type="submission" date="2021-03" db="UniProtKB">
        <authorList>
            <consortium name="EnsemblPlants"/>
        </authorList>
    </citation>
    <scope>IDENTIFICATION</scope>
</reference>
<dbReference type="Pfam" id="PF03080">
    <property type="entry name" value="Neprosin"/>
    <property type="match status" value="1"/>
</dbReference>
<organism evidence="3 4">
    <name type="scientific">Chenopodium quinoa</name>
    <name type="common">Quinoa</name>
    <dbReference type="NCBI Taxonomy" id="63459"/>
    <lineage>
        <taxon>Eukaryota</taxon>
        <taxon>Viridiplantae</taxon>
        <taxon>Streptophyta</taxon>
        <taxon>Embryophyta</taxon>
        <taxon>Tracheophyta</taxon>
        <taxon>Spermatophyta</taxon>
        <taxon>Magnoliopsida</taxon>
        <taxon>eudicotyledons</taxon>
        <taxon>Gunneridae</taxon>
        <taxon>Pentapetalae</taxon>
        <taxon>Caryophyllales</taxon>
        <taxon>Chenopodiaceae</taxon>
        <taxon>Chenopodioideae</taxon>
        <taxon>Atripliceae</taxon>
        <taxon>Chenopodium</taxon>
    </lineage>
</organism>
<dbReference type="PANTHER" id="PTHR31589:SF110">
    <property type="entry name" value="PROTEIN, PUTATIVE (DUF239)-RELATED"/>
    <property type="match status" value="1"/>
</dbReference>
<evidence type="ECO:0000313" key="4">
    <source>
        <dbReference type="Proteomes" id="UP000596660"/>
    </source>
</evidence>
<proteinExistence type="predicted"/>
<accession>A0A803M0K8</accession>
<evidence type="ECO:0000259" key="2">
    <source>
        <dbReference type="PROSITE" id="PS52045"/>
    </source>
</evidence>
<sequence>MNKKRRPSFIPEEKRVKRASSRLNRRQYNQGEFKGCSHGTVPFRRVQKEDLINDKAIRDLRRPRSVNLTQGLTPEMHVSMFDCTISIKSDIQIQSTNFASDFNLIDSGTPKYAALTTPDDKSRKIEGASTFITVYNLSVQAPQLSEALLWIGSGVSGSYSSVEYGWTVNPQLYGDSQSRTYSQWTADGFQSTGCYNSLCPGYVQISPRLPMGSTSNPVSTDGGKTYGMDIKIYREGRFIALQTSLNQLQWDQESIAAHDLTRSCYASKLAYMDTDGEFYLPKNLPIQVTADNLDVYKADYLGKIDDDNGYTLLFGGPDHIG</sequence>
<dbReference type="InterPro" id="IPR053168">
    <property type="entry name" value="Glutamic_endopeptidase"/>
</dbReference>
<dbReference type="PANTHER" id="PTHR31589">
    <property type="entry name" value="PROTEIN, PUTATIVE (DUF239)-RELATED-RELATED"/>
    <property type="match status" value="1"/>
</dbReference>
<dbReference type="EnsemblPlants" id="AUR62021259-RA">
    <property type="protein sequence ID" value="AUR62021259-RA:cds"/>
    <property type="gene ID" value="AUR62021259"/>
</dbReference>
<name>A0A803M0K8_CHEQI</name>
<reference evidence="3" key="1">
    <citation type="journal article" date="2017" name="Nature">
        <title>The genome of Chenopodium quinoa.</title>
        <authorList>
            <person name="Jarvis D.E."/>
            <person name="Ho Y.S."/>
            <person name="Lightfoot D.J."/>
            <person name="Schmoeckel S.M."/>
            <person name="Li B."/>
            <person name="Borm T.J.A."/>
            <person name="Ohyanagi H."/>
            <person name="Mineta K."/>
            <person name="Michell C.T."/>
            <person name="Saber N."/>
            <person name="Kharbatia N.M."/>
            <person name="Rupper R.R."/>
            <person name="Sharp A.R."/>
            <person name="Dally N."/>
            <person name="Boughton B.A."/>
            <person name="Woo Y.H."/>
            <person name="Gao G."/>
            <person name="Schijlen E.G.W.M."/>
            <person name="Guo X."/>
            <person name="Momin A.A."/>
            <person name="Negrao S."/>
            <person name="Al-Babili S."/>
            <person name="Gehring C."/>
            <person name="Roessner U."/>
            <person name="Jung C."/>
            <person name="Murphy K."/>
            <person name="Arold S.T."/>
            <person name="Gojobori T."/>
            <person name="van der Linden C.G."/>
            <person name="van Loo E.N."/>
            <person name="Jellen E.N."/>
            <person name="Maughan P.J."/>
            <person name="Tester M."/>
        </authorList>
    </citation>
    <scope>NUCLEOTIDE SEQUENCE [LARGE SCALE GENOMIC DNA]</scope>
    <source>
        <strain evidence="3">cv. PI 614886</strain>
    </source>
</reference>
<feature type="region of interest" description="Disordered" evidence="1">
    <location>
        <begin position="1"/>
        <end position="22"/>
    </location>
</feature>
<feature type="domain" description="Neprosin PEP catalytic" evidence="2">
    <location>
        <begin position="104"/>
        <end position="321"/>
    </location>
</feature>